<reference evidence="2" key="1">
    <citation type="journal article" date="2023" name="Nat. Plants">
        <title>Single-cell RNA sequencing provides a high-resolution roadmap for understanding the multicellular compartmentation of specialized metabolism.</title>
        <authorList>
            <person name="Sun S."/>
            <person name="Shen X."/>
            <person name="Li Y."/>
            <person name="Li Y."/>
            <person name="Wang S."/>
            <person name="Li R."/>
            <person name="Zhang H."/>
            <person name="Shen G."/>
            <person name="Guo B."/>
            <person name="Wei J."/>
            <person name="Xu J."/>
            <person name="St-Pierre B."/>
            <person name="Chen S."/>
            <person name="Sun C."/>
        </authorList>
    </citation>
    <scope>NUCLEOTIDE SEQUENCE [LARGE SCALE GENOMIC DNA]</scope>
</reference>
<dbReference type="EMBL" id="CM044701">
    <property type="protein sequence ID" value="KAI5682326.1"/>
    <property type="molecule type" value="Genomic_DNA"/>
</dbReference>
<keyword evidence="2" id="KW-1185">Reference proteome</keyword>
<organism evidence="1 2">
    <name type="scientific">Catharanthus roseus</name>
    <name type="common">Madagascar periwinkle</name>
    <name type="synonym">Vinca rosea</name>
    <dbReference type="NCBI Taxonomy" id="4058"/>
    <lineage>
        <taxon>Eukaryota</taxon>
        <taxon>Viridiplantae</taxon>
        <taxon>Streptophyta</taxon>
        <taxon>Embryophyta</taxon>
        <taxon>Tracheophyta</taxon>
        <taxon>Spermatophyta</taxon>
        <taxon>Magnoliopsida</taxon>
        <taxon>eudicotyledons</taxon>
        <taxon>Gunneridae</taxon>
        <taxon>Pentapetalae</taxon>
        <taxon>asterids</taxon>
        <taxon>lamiids</taxon>
        <taxon>Gentianales</taxon>
        <taxon>Apocynaceae</taxon>
        <taxon>Rauvolfioideae</taxon>
        <taxon>Vinceae</taxon>
        <taxon>Catharanthinae</taxon>
        <taxon>Catharanthus</taxon>
    </lineage>
</organism>
<protein>
    <submittedName>
        <fullName evidence="1">Uncharacterized protein</fullName>
    </submittedName>
</protein>
<gene>
    <name evidence="1" type="ORF">M9H77_03554</name>
</gene>
<evidence type="ECO:0000313" key="1">
    <source>
        <dbReference type="EMBL" id="KAI5682326.1"/>
    </source>
</evidence>
<sequence>MVNHVKDVENGMSGTIPTKSSKASTAANDMKITNYNELIDLNIEENLEDQADPSNGRNFPTSNVFFPDVCKIQLKLREWENSQHDFLKVMAGPMKQKFKKYWKESCLILGFVVVLDPRFKMNLVEFCYDTIYGSDVYRYVERIKNAFHDLYIEYGRQVSYVSNNPYPIFGGGTSEDDYSAFDEWYKTNKSTTIQRDLLSASSPTTANCRSPNLQEMVSKKKRKDQEKRTYLKR</sequence>
<proteinExistence type="predicted"/>
<accession>A0ACC0CBK7</accession>
<comment type="caution">
    <text evidence="1">The sequence shown here is derived from an EMBL/GenBank/DDBJ whole genome shotgun (WGS) entry which is preliminary data.</text>
</comment>
<name>A0ACC0CBK7_CATRO</name>
<dbReference type="Proteomes" id="UP001060085">
    <property type="component" value="Linkage Group LG01"/>
</dbReference>
<evidence type="ECO:0000313" key="2">
    <source>
        <dbReference type="Proteomes" id="UP001060085"/>
    </source>
</evidence>